<evidence type="ECO:0000313" key="1">
    <source>
        <dbReference type="EMBL" id="ABV94072.1"/>
    </source>
</evidence>
<dbReference type="EMBL" id="CP000830">
    <property type="protein sequence ID" value="ABV94072.1"/>
    <property type="molecule type" value="Genomic_DNA"/>
</dbReference>
<keyword evidence="2" id="KW-1185">Reference proteome</keyword>
<dbReference type="HOGENOM" id="CLU_180816_0_0_5"/>
<evidence type="ECO:0000313" key="2">
    <source>
        <dbReference type="Proteomes" id="UP000006833"/>
    </source>
</evidence>
<dbReference type="AlphaFoldDB" id="A8LRP1"/>
<sequence length="63" mass="7225">MLQVFSSKTARQGGVVRRRMRDVERIVGRAEFLAEIRRRGFHAVENGGDIVIFCNAQPIRRVV</sequence>
<evidence type="ECO:0008006" key="3">
    <source>
        <dbReference type="Google" id="ProtNLM"/>
    </source>
</evidence>
<dbReference type="STRING" id="398580.Dshi_2336"/>
<proteinExistence type="predicted"/>
<dbReference type="KEGG" id="dsh:Dshi_2336"/>
<dbReference type="RefSeq" id="WP_012179003.1">
    <property type="nucleotide sequence ID" value="NC_009952.1"/>
</dbReference>
<dbReference type="eggNOG" id="ENOG5032YQN">
    <property type="taxonomic scope" value="Bacteria"/>
</dbReference>
<organism evidence="1 2">
    <name type="scientific">Dinoroseobacter shibae (strain DSM 16493 / NCIMB 14021 / DFL 12)</name>
    <dbReference type="NCBI Taxonomy" id="398580"/>
    <lineage>
        <taxon>Bacteria</taxon>
        <taxon>Pseudomonadati</taxon>
        <taxon>Pseudomonadota</taxon>
        <taxon>Alphaproteobacteria</taxon>
        <taxon>Rhodobacterales</taxon>
        <taxon>Roseobacteraceae</taxon>
        <taxon>Dinoroseobacter</taxon>
    </lineage>
</organism>
<protein>
    <recommendedName>
        <fullName evidence="3">N-(5'-phosphoribosyl)anthranilate isomerase</fullName>
    </recommendedName>
</protein>
<dbReference type="Proteomes" id="UP000006833">
    <property type="component" value="Chromosome"/>
</dbReference>
<accession>A8LRP1</accession>
<gene>
    <name evidence="1" type="ordered locus">Dshi_2336</name>
</gene>
<reference evidence="2" key="1">
    <citation type="journal article" date="2010" name="ISME J.">
        <title>The complete genome sequence of the algal symbiont Dinoroseobacter shibae: a hitchhiker's guide to life in the sea.</title>
        <authorList>
            <person name="Wagner-Dobler I."/>
            <person name="Ballhausen B."/>
            <person name="Berger M."/>
            <person name="Brinkhoff T."/>
            <person name="Buchholz I."/>
            <person name="Bunk B."/>
            <person name="Cypionka H."/>
            <person name="Daniel R."/>
            <person name="Drepper T."/>
            <person name="Gerdts G."/>
            <person name="Hahnke S."/>
            <person name="Han C."/>
            <person name="Jahn D."/>
            <person name="Kalhoefer D."/>
            <person name="Kiss H."/>
            <person name="Klenk H.P."/>
            <person name="Kyrpides N."/>
            <person name="Liebl W."/>
            <person name="Liesegang H."/>
            <person name="Meincke L."/>
            <person name="Pati A."/>
            <person name="Petersen J."/>
            <person name="Piekarski T."/>
            <person name="Pommerenke C."/>
            <person name="Pradella S."/>
            <person name="Pukall R."/>
            <person name="Rabus R."/>
            <person name="Stackebrandt E."/>
            <person name="Thole S."/>
            <person name="Thompson L."/>
            <person name="Tielen P."/>
            <person name="Tomasch J."/>
            <person name="von Jan M."/>
            <person name="Wanphrut N."/>
            <person name="Wichels A."/>
            <person name="Zech H."/>
            <person name="Simon M."/>
        </authorList>
    </citation>
    <scope>NUCLEOTIDE SEQUENCE [LARGE SCALE GENOMIC DNA]</scope>
    <source>
        <strain evidence="2">DSM 16493 / NCIMB 14021 / DFL 12</strain>
    </source>
</reference>
<name>A8LRP1_DINSH</name>